<evidence type="ECO:0000256" key="10">
    <source>
        <dbReference type="ARBA" id="ARBA00023310"/>
    </source>
</evidence>
<feature type="transmembrane region" description="Helical" evidence="12">
    <location>
        <begin position="162"/>
        <end position="181"/>
    </location>
</feature>
<evidence type="ECO:0000256" key="9">
    <source>
        <dbReference type="ARBA" id="ARBA00023136"/>
    </source>
</evidence>
<evidence type="ECO:0000256" key="11">
    <source>
        <dbReference type="RuleBase" id="RU004450"/>
    </source>
</evidence>
<keyword evidence="4" id="KW-0138">CF(0)</keyword>
<feature type="transmembrane region" description="Helical" evidence="12">
    <location>
        <begin position="95"/>
        <end position="115"/>
    </location>
</feature>
<geneLocation type="mitochondrion" evidence="13"/>
<evidence type="ECO:0000256" key="7">
    <source>
        <dbReference type="ARBA" id="ARBA00022989"/>
    </source>
</evidence>
<evidence type="ECO:0000256" key="5">
    <source>
        <dbReference type="ARBA" id="ARBA00022692"/>
    </source>
</evidence>
<keyword evidence="5 12" id="KW-0812">Transmembrane</keyword>
<sequence>MMTNMFSIFDPSLFLFNGSWLLFVFTFFLMPCLYWCFGIFFMVWNKVYGFFLNEVSYSIFSPKKGVLKFFTCIFLMIFSFNFFSLYPFIFSLTSHLLVTMPLAYSFWLAIIFFGLFKSFYDFLVHLIPSGTPFGLISFMVFIELLSNFIRPVSLTFRLVANMMAGHLLMSLIVSFFINLYFEMGIIVLSLGFLLQGFLIIMELGVSFIQAYVFFTLLLLYMSENETSSH</sequence>
<dbReference type="SUPFAM" id="SSF81336">
    <property type="entry name" value="F1F0 ATP synthase subunit A"/>
    <property type="match status" value="1"/>
</dbReference>
<gene>
    <name evidence="13" type="primary">ATP6</name>
</gene>
<dbReference type="GO" id="GO:0046933">
    <property type="term" value="F:proton-transporting ATP synthase activity, rotational mechanism"/>
    <property type="evidence" value="ECO:0007669"/>
    <property type="project" value="TreeGrafter"/>
</dbReference>
<proteinExistence type="inferred from homology"/>
<dbReference type="PROSITE" id="PS00449">
    <property type="entry name" value="ATPASE_A"/>
    <property type="match status" value="1"/>
</dbReference>
<keyword evidence="13" id="KW-0496">Mitochondrion</keyword>
<dbReference type="NCBIfam" id="TIGR01131">
    <property type="entry name" value="ATP_synt_6_or_A"/>
    <property type="match status" value="1"/>
</dbReference>
<keyword evidence="8" id="KW-0406">Ion transport</keyword>
<dbReference type="EMBL" id="KY352304">
    <property type="protein sequence ID" value="AQZ24959.1"/>
    <property type="molecule type" value="Genomic_DNA"/>
</dbReference>
<feature type="transmembrane region" description="Helical" evidence="12">
    <location>
        <begin position="122"/>
        <end position="142"/>
    </location>
</feature>
<dbReference type="InterPro" id="IPR000568">
    <property type="entry name" value="ATP_synth_F0_asu"/>
</dbReference>
<dbReference type="InterPro" id="IPR023011">
    <property type="entry name" value="ATP_synth_F0_asu_AS"/>
</dbReference>
<evidence type="ECO:0000256" key="6">
    <source>
        <dbReference type="ARBA" id="ARBA00022781"/>
    </source>
</evidence>
<dbReference type="CDD" id="cd00310">
    <property type="entry name" value="ATP-synt_Fo_a_6"/>
    <property type="match status" value="1"/>
</dbReference>
<evidence type="ECO:0000256" key="2">
    <source>
        <dbReference type="ARBA" id="ARBA00006810"/>
    </source>
</evidence>
<comment type="similarity">
    <text evidence="2">Belongs to the ATPase A chain family.</text>
</comment>
<name>A0A343BSH8_9ACAR</name>
<dbReference type="InterPro" id="IPR035908">
    <property type="entry name" value="F0_ATP_A_sf"/>
</dbReference>
<keyword evidence="6" id="KW-0375">Hydrogen ion transport</keyword>
<organism evidence="13">
    <name type="scientific">Ardeacarus ardeae</name>
    <dbReference type="NCBI Taxonomy" id="1932962"/>
    <lineage>
        <taxon>Eukaryota</taxon>
        <taxon>Metazoa</taxon>
        <taxon>Ecdysozoa</taxon>
        <taxon>Arthropoda</taxon>
        <taxon>Chelicerata</taxon>
        <taxon>Arachnida</taxon>
        <taxon>Acari</taxon>
        <taxon>Acariformes</taxon>
        <taxon>Sarcoptiformes</taxon>
        <taxon>Astigmata</taxon>
        <taxon>Psoroptidia</taxon>
        <taxon>Pterolichoidea</taxon>
        <taxon>Pterolichidae</taxon>
        <taxon>Ardeacarinae</taxon>
        <taxon>Ardeacarus</taxon>
    </lineage>
</organism>
<protein>
    <recommendedName>
        <fullName evidence="11">ATP synthase subunit a</fullName>
    </recommendedName>
</protein>
<evidence type="ECO:0000313" key="13">
    <source>
        <dbReference type="EMBL" id="AQZ24959.1"/>
    </source>
</evidence>
<keyword evidence="9 12" id="KW-0472">Membrane</keyword>
<dbReference type="PRINTS" id="PR00123">
    <property type="entry name" value="ATPASEA"/>
</dbReference>
<reference evidence="13" key="1">
    <citation type="journal article" date="2017" name="Mitochondrial DNA Part B Resour">
        <title>Complete mitochondrial genome of the feather mite Ardeacarus ardeae (Acari, Sarcoptiformes, Pterolichidae).</title>
        <authorList>
            <person name="Han Y.-D."/>
            <person name="Min G.-S."/>
        </authorList>
    </citation>
    <scope>NUCLEOTIDE SEQUENCE</scope>
    <source>
        <strain evidence="13">A</strain>
    </source>
</reference>
<feature type="transmembrane region" description="Helical" evidence="12">
    <location>
        <begin position="20"/>
        <end position="44"/>
    </location>
</feature>
<comment type="subcellular location">
    <subcellularLocation>
        <location evidence="1">Membrane</location>
        <topology evidence="1">Multi-pass membrane protein</topology>
    </subcellularLocation>
    <subcellularLocation>
        <location evidence="11">Mitochondrion inner membrane</location>
        <topology evidence="11">Multi-pass membrane protein</topology>
    </subcellularLocation>
</comment>
<feature type="transmembrane region" description="Helical" evidence="12">
    <location>
        <begin position="65"/>
        <end position="89"/>
    </location>
</feature>
<evidence type="ECO:0000256" key="3">
    <source>
        <dbReference type="ARBA" id="ARBA00022448"/>
    </source>
</evidence>
<keyword evidence="7 12" id="KW-1133">Transmembrane helix</keyword>
<evidence type="ECO:0000256" key="1">
    <source>
        <dbReference type="ARBA" id="ARBA00004141"/>
    </source>
</evidence>
<feature type="transmembrane region" description="Helical" evidence="12">
    <location>
        <begin position="193"/>
        <end position="221"/>
    </location>
</feature>
<evidence type="ECO:0000256" key="12">
    <source>
        <dbReference type="SAM" id="Phobius"/>
    </source>
</evidence>
<dbReference type="PANTHER" id="PTHR11410:SF0">
    <property type="entry name" value="ATP SYNTHASE SUBUNIT A"/>
    <property type="match status" value="1"/>
</dbReference>
<dbReference type="AlphaFoldDB" id="A0A343BSH8"/>
<dbReference type="Gene3D" id="1.20.120.220">
    <property type="entry name" value="ATP synthase, F0 complex, subunit A"/>
    <property type="match status" value="1"/>
</dbReference>
<keyword evidence="3" id="KW-0813">Transport</keyword>
<dbReference type="GO" id="GO:0045259">
    <property type="term" value="C:proton-transporting ATP synthase complex"/>
    <property type="evidence" value="ECO:0007669"/>
    <property type="project" value="UniProtKB-KW"/>
</dbReference>
<keyword evidence="10" id="KW-0066">ATP synthesis</keyword>
<evidence type="ECO:0000256" key="8">
    <source>
        <dbReference type="ARBA" id="ARBA00023065"/>
    </source>
</evidence>
<dbReference type="PANTHER" id="PTHR11410">
    <property type="entry name" value="ATP SYNTHASE SUBUNIT A"/>
    <property type="match status" value="1"/>
</dbReference>
<evidence type="ECO:0000256" key="4">
    <source>
        <dbReference type="ARBA" id="ARBA00022547"/>
    </source>
</evidence>
<dbReference type="InterPro" id="IPR045083">
    <property type="entry name" value="ATP_synth_F0_asu_bact/mt"/>
</dbReference>
<dbReference type="GO" id="GO:0005743">
    <property type="term" value="C:mitochondrial inner membrane"/>
    <property type="evidence" value="ECO:0007669"/>
    <property type="project" value="UniProtKB-SubCell"/>
</dbReference>
<dbReference type="Pfam" id="PF00119">
    <property type="entry name" value="ATP-synt_A"/>
    <property type="match status" value="1"/>
</dbReference>
<accession>A0A343BSH8</accession>